<dbReference type="Proteomes" id="UP000230069">
    <property type="component" value="Unassembled WGS sequence"/>
</dbReference>
<feature type="transmembrane region" description="Helical" evidence="1">
    <location>
        <begin position="6"/>
        <end position="25"/>
    </location>
</feature>
<keyword evidence="1" id="KW-0812">Transmembrane</keyword>
<keyword evidence="1" id="KW-1133">Transmembrane helix</keyword>
<reference evidence="2 3" key="1">
    <citation type="submission" date="2017-09" db="EMBL/GenBank/DDBJ databases">
        <title>WGS assembly of Aquilegia coerulea Goldsmith.</title>
        <authorList>
            <person name="Hodges S."/>
            <person name="Kramer E."/>
            <person name="Nordborg M."/>
            <person name="Tomkins J."/>
            <person name="Borevitz J."/>
            <person name="Derieg N."/>
            <person name="Yan J."/>
            <person name="Mihaltcheva S."/>
            <person name="Hayes R.D."/>
            <person name="Rokhsar D."/>
        </authorList>
    </citation>
    <scope>NUCLEOTIDE SEQUENCE [LARGE SCALE GENOMIC DNA]</scope>
    <source>
        <strain evidence="3">cv. Goldsmith</strain>
    </source>
</reference>
<feature type="transmembrane region" description="Helical" evidence="1">
    <location>
        <begin position="32"/>
        <end position="56"/>
    </location>
</feature>
<gene>
    <name evidence="2" type="ORF">AQUCO_00500449v1</name>
</gene>
<proteinExistence type="predicted"/>
<protein>
    <submittedName>
        <fullName evidence="2">Uncharacterized protein</fullName>
    </submittedName>
</protein>
<evidence type="ECO:0000256" key="1">
    <source>
        <dbReference type="SAM" id="Phobius"/>
    </source>
</evidence>
<organism evidence="2 3">
    <name type="scientific">Aquilegia coerulea</name>
    <name type="common">Rocky mountain columbine</name>
    <dbReference type="NCBI Taxonomy" id="218851"/>
    <lineage>
        <taxon>Eukaryota</taxon>
        <taxon>Viridiplantae</taxon>
        <taxon>Streptophyta</taxon>
        <taxon>Embryophyta</taxon>
        <taxon>Tracheophyta</taxon>
        <taxon>Spermatophyta</taxon>
        <taxon>Magnoliopsida</taxon>
        <taxon>Ranunculales</taxon>
        <taxon>Ranunculaceae</taxon>
        <taxon>Thalictroideae</taxon>
        <taxon>Aquilegia</taxon>
    </lineage>
</organism>
<name>A0A2G5ERZ5_AQUCA</name>
<keyword evidence="3" id="KW-1185">Reference proteome</keyword>
<sequence>MSFFWMCSFAASVMTVMGGIVFVYVKEMSYKVLDLLFGVSMFLLGCLIVYVVQWFLNRALGWHVGIQNTEPNKADFVKQSVACLKNVIDFSLNVTLLVYTVKNPLSGHGARHGIVLSISWGLLNMISTFVGKLFMQNPADAMSVFSSAMLSLISFCISDHLWRWAALVGILYIYIAVGVAGYYNVVRSLGVYVLDQQNTQDMKSLSFFYIFVFCVIILVMVPMLD</sequence>
<feature type="transmembrane region" description="Helical" evidence="1">
    <location>
        <begin position="164"/>
        <end position="185"/>
    </location>
</feature>
<keyword evidence="1" id="KW-0472">Membrane</keyword>
<evidence type="ECO:0000313" key="2">
    <source>
        <dbReference type="EMBL" id="PIA58511.1"/>
    </source>
</evidence>
<dbReference type="AlphaFoldDB" id="A0A2G5ERZ5"/>
<dbReference type="InParanoid" id="A0A2G5ERZ5"/>
<accession>A0A2G5ERZ5</accession>
<evidence type="ECO:0000313" key="3">
    <source>
        <dbReference type="Proteomes" id="UP000230069"/>
    </source>
</evidence>
<dbReference type="EMBL" id="KZ305022">
    <property type="protein sequence ID" value="PIA58511.1"/>
    <property type="molecule type" value="Genomic_DNA"/>
</dbReference>
<feature type="transmembrane region" description="Helical" evidence="1">
    <location>
        <begin position="205"/>
        <end position="224"/>
    </location>
</feature>
<feature type="transmembrane region" description="Helical" evidence="1">
    <location>
        <begin position="113"/>
        <end position="135"/>
    </location>
</feature>